<dbReference type="Proteomes" id="UP000799779">
    <property type="component" value="Unassembled WGS sequence"/>
</dbReference>
<evidence type="ECO:0000256" key="2">
    <source>
        <dbReference type="SAM" id="MobiDB-lite"/>
    </source>
</evidence>
<evidence type="ECO:0000313" key="4">
    <source>
        <dbReference type="Proteomes" id="UP000799779"/>
    </source>
</evidence>
<proteinExistence type="predicted"/>
<feature type="region of interest" description="Disordered" evidence="2">
    <location>
        <begin position="347"/>
        <end position="367"/>
    </location>
</feature>
<dbReference type="PANTHER" id="PTHR21974">
    <property type="entry name" value="RE15880P"/>
    <property type="match status" value="1"/>
</dbReference>
<organism evidence="3 4">
    <name type="scientific">Amniculicola lignicola CBS 123094</name>
    <dbReference type="NCBI Taxonomy" id="1392246"/>
    <lineage>
        <taxon>Eukaryota</taxon>
        <taxon>Fungi</taxon>
        <taxon>Dikarya</taxon>
        <taxon>Ascomycota</taxon>
        <taxon>Pezizomycotina</taxon>
        <taxon>Dothideomycetes</taxon>
        <taxon>Pleosporomycetidae</taxon>
        <taxon>Pleosporales</taxon>
        <taxon>Amniculicolaceae</taxon>
        <taxon>Amniculicola</taxon>
    </lineage>
</organism>
<dbReference type="OrthoDB" id="2562743at2759"/>
<dbReference type="AlphaFoldDB" id="A0A6A5WJL6"/>
<accession>A0A6A5WJL6</accession>
<reference evidence="3" key="1">
    <citation type="journal article" date="2020" name="Stud. Mycol.">
        <title>101 Dothideomycetes genomes: a test case for predicting lifestyles and emergence of pathogens.</title>
        <authorList>
            <person name="Haridas S."/>
            <person name="Albert R."/>
            <person name="Binder M."/>
            <person name="Bloem J."/>
            <person name="Labutti K."/>
            <person name="Salamov A."/>
            <person name="Andreopoulos B."/>
            <person name="Baker S."/>
            <person name="Barry K."/>
            <person name="Bills G."/>
            <person name="Bluhm B."/>
            <person name="Cannon C."/>
            <person name="Castanera R."/>
            <person name="Culley D."/>
            <person name="Daum C."/>
            <person name="Ezra D."/>
            <person name="Gonzalez J."/>
            <person name="Henrissat B."/>
            <person name="Kuo A."/>
            <person name="Liang C."/>
            <person name="Lipzen A."/>
            <person name="Lutzoni F."/>
            <person name="Magnuson J."/>
            <person name="Mondo S."/>
            <person name="Nolan M."/>
            <person name="Ohm R."/>
            <person name="Pangilinan J."/>
            <person name="Park H.-J."/>
            <person name="Ramirez L."/>
            <person name="Alfaro M."/>
            <person name="Sun H."/>
            <person name="Tritt A."/>
            <person name="Yoshinaga Y."/>
            <person name="Zwiers L.-H."/>
            <person name="Turgeon B."/>
            <person name="Goodwin S."/>
            <person name="Spatafora J."/>
            <person name="Crous P."/>
            <person name="Grigoriev I."/>
        </authorList>
    </citation>
    <scope>NUCLEOTIDE SEQUENCE</scope>
    <source>
        <strain evidence="3">CBS 123094</strain>
    </source>
</reference>
<dbReference type="PANTHER" id="PTHR21974:SF2">
    <property type="entry name" value="RE15880P"/>
    <property type="match status" value="1"/>
</dbReference>
<evidence type="ECO:0000313" key="3">
    <source>
        <dbReference type="EMBL" id="KAF2002080.1"/>
    </source>
</evidence>
<name>A0A6A5WJL6_9PLEO</name>
<evidence type="ECO:0000256" key="1">
    <source>
        <dbReference type="SAM" id="Coils"/>
    </source>
</evidence>
<gene>
    <name evidence="3" type="ORF">P154DRAFT_544679</name>
</gene>
<sequence>MASTIQAKIQSASAKNAQLLSALHETDSAPSQLYQQIQYINDLDSQIQRTAKGVNDLRKKTASELEDHKKYSESTFRRFAHKASGRKDRFEEKAAKEEREYFDAIQQQKTGEDQLAYTRQLKSEAEITKQQYEAAAQRHAFLQEELDALYNSIFAGHTPGFPIEDARESEYVSAVQHHLAVGQTLEKEKHVLFLLRQIQHKLGEARSQLSMARSASQMDMFSSGGTLISMQKRNYLERAESCISQVRMLQNQVRQIHPDVAELGQMNIASGSIWSDVVFDNIFTDMKMHDMIKESEMQTEQVSRKLFERLSTQASKVETVEKDLKTSSEGLNQARRALQTARERAFAGLDQGVEDSEHSDAPPAYTA</sequence>
<feature type="coiled-coil region" evidence="1">
    <location>
        <begin position="80"/>
        <end position="152"/>
    </location>
</feature>
<dbReference type="EMBL" id="ML977579">
    <property type="protein sequence ID" value="KAF2002080.1"/>
    <property type="molecule type" value="Genomic_DNA"/>
</dbReference>
<keyword evidence="1" id="KW-0175">Coiled coil</keyword>
<protein>
    <submittedName>
        <fullName evidence="3">Uncharacterized protein</fullName>
    </submittedName>
</protein>
<keyword evidence="4" id="KW-1185">Reference proteome</keyword>